<dbReference type="InterPro" id="IPR013766">
    <property type="entry name" value="Thioredoxin_domain"/>
</dbReference>
<dbReference type="RefSeq" id="WP_156998879.1">
    <property type="nucleotide sequence ID" value="NZ_BAAANU010000054.1"/>
</dbReference>
<protein>
    <submittedName>
        <fullName evidence="2">Peroxiredoxin</fullName>
    </submittedName>
</protein>
<sequence length="162" mass="17353">MQARTTPIAPGDTVPRFELTRPDDAPVELRELLDADRTLLYFMRTPTCPVCHAHLRQMERTEVEDVALAERLVVIVPGDAQDTANVAARHPLLSGRIVGSLDAHAAVGLFVRAGLQQSGSFVVDQSGTVLTARTATVPVNAYREAEAIGCLTAAGRGNIPTQ</sequence>
<organism evidence="2 3">
    <name type="scientific">Agromyces terreus</name>
    <dbReference type="NCBI Taxonomy" id="424795"/>
    <lineage>
        <taxon>Bacteria</taxon>
        <taxon>Bacillati</taxon>
        <taxon>Actinomycetota</taxon>
        <taxon>Actinomycetes</taxon>
        <taxon>Micrococcales</taxon>
        <taxon>Microbacteriaceae</taxon>
        <taxon>Agromyces</taxon>
    </lineage>
</organism>
<dbReference type="AlphaFoldDB" id="A0A9X2GZF5"/>
<dbReference type="GO" id="GO:0016491">
    <property type="term" value="F:oxidoreductase activity"/>
    <property type="evidence" value="ECO:0007669"/>
    <property type="project" value="InterPro"/>
</dbReference>
<accession>A0A9X2GZF5</accession>
<keyword evidence="3" id="KW-1185">Reference proteome</keyword>
<name>A0A9X2GZF5_9MICO</name>
<dbReference type="Pfam" id="PF00578">
    <property type="entry name" value="AhpC-TSA"/>
    <property type="match status" value="1"/>
</dbReference>
<dbReference type="Gene3D" id="3.40.30.10">
    <property type="entry name" value="Glutaredoxin"/>
    <property type="match status" value="1"/>
</dbReference>
<dbReference type="SUPFAM" id="SSF52833">
    <property type="entry name" value="Thioredoxin-like"/>
    <property type="match status" value="1"/>
</dbReference>
<dbReference type="PROSITE" id="PS51352">
    <property type="entry name" value="THIOREDOXIN_2"/>
    <property type="match status" value="1"/>
</dbReference>
<evidence type="ECO:0000313" key="2">
    <source>
        <dbReference type="EMBL" id="MCP2369783.1"/>
    </source>
</evidence>
<comment type="caution">
    <text evidence="2">The sequence shown here is derived from an EMBL/GenBank/DDBJ whole genome shotgun (WGS) entry which is preliminary data.</text>
</comment>
<dbReference type="GO" id="GO:0016209">
    <property type="term" value="F:antioxidant activity"/>
    <property type="evidence" value="ECO:0007669"/>
    <property type="project" value="InterPro"/>
</dbReference>
<evidence type="ECO:0000259" key="1">
    <source>
        <dbReference type="PROSITE" id="PS51352"/>
    </source>
</evidence>
<evidence type="ECO:0000313" key="3">
    <source>
        <dbReference type="Proteomes" id="UP001139722"/>
    </source>
</evidence>
<gene>
    <name evidence="2" type="ORF">BJ978_000459</name>
</gene>
<feature type="domain" description="Thioredoxin" evidence="1">
    <location>
        <begin position="8"/>
        <end position="153"/>
    </location>
</feature>
<proteinExistence type="predicted"/>
<dbReference type="InterPro" id="IPR000866">
    <property type="entry name" value="AhpC/TSA"/>
</dbReference>
<dbReference type="Proteomes" id="UP001139722">
    <property type="component" value="Unassembled WGS sequence"/>
</dbReference>
<reference evidence="2" key="1">
    <citation type="submission" date="2022-06" db="EMBL/GenBank/DDBJ databases">
        <title>Sequencing the genomes of 1000 actinobacteria strains.</title>
        <authorList>
            <person name="Klenk H.-P."/>
        </authorList>
    </citation>
    <scope>NUCLEOTIDE SEQUENCE</scope>
    <source>
        <strain evidence="2">DSM 22016</strain>
    </source>
</reference>
<dbReference type="OrthoDB" id="9809746at2"/>
<dbReference type="InterPro" id="IPR036249">
    <property type="entry name" value="Thioredoxin-like_sf"/>
</dbReference>
<dbReference type="EMBL" id="JAMZDY010000001">
    <property type="protein sequence ID" value="MCP2369783.1"/>
    <property type="molecule type" value="Genomic_DNA"/>
</dbReference>